<reference evidence="2 3" key="1">
    <citation type="submission" date="2020-08" db="EMBL/GenBank/DDBJ databases">
        <title>Sequencing the genomes of 1000 actinobacteria strains.</title>
        <authorList>
            <person name="Klenk H.-P."/>
        </authorList>
    </citation>
    <scope>NUCLEOTIDE SEQUENCE [LARGE SCALE GENOMIC DNA]</scope>
    <source>
        <strain evidence="2 3">DSM 44551</strain>
    </source>
</reference>
<feature type="domain" description="Antitoxin FitA-like ribbon-helix-helix" evidence="1">
    <location>
        <begin position="5"/>
        <end position="40"/>
    </location>
</feature>
<gene>
    <name evidence="2" type="ORF">HDA36_005897</name>
</gene>
<dbReference type="Pfam" id="PF22513">
    <property type="entry name" value="FitA-like_RHH"/>
    <property type="match status" value="1"/>
</dbReference>
<dbReference type="Proteomes" id="UP000572635">
    <property type="component" value="Unassembled WGS sequence"/>
</dbReference>
<comment type="caution">
    <text evidence="2">The sequence shown here is derived from an EMBL/GenBank/DDBJ whole genome shotgun (WGS) entry which is preliminary data.</text>
</comment>
<proteinExistence type="predicted"/>
<dbReference type="SUPFAM" id="SSF47598">
    <property type="entry name" value="Ribbon-helix-helix"/>
    <property type="match status" value="1"/>
</dbReference>
<evidence type="ECO:0000259" key="1">
    <source>
        <dbReference type="Pfam" id="PF22513"/>
    </source>
</evidence>
<dbReference type="AlphaFoldDB" id="A0A7W8QT85"/>
<keyword evidence="3" id="KW-1185">Reference proteome</keyword>
<sequence length="95" mass="9678">MGVVITVRDVPEQVREALADEARRQGKSLQAFLLGVLEQQARFSGNRQILAEIERELAAGGGAGPDAPDAADLIRAARPGENGAVGGSVGEGGAA</sequence>
<evidence type="ECO:0000313" key="3">
    <source>
        <dbReference type="Proteomes" id="UP000572635"/>
    </source>
</evidence>
<organism evidence="2 3">
    <name type="scientific">Nocardiopsis composta</name>
    <dbReference type="NCBI Taxonomy" id="157465"/>
    <lineage>
        <taxon>Bacteria</taxon>
        <taxon>Bacillati</taxon>
        <taxon>Actinomycetota</taxon>
        <taxon>Actinomycetes</taxon>
        <taxon>Streptosporangiales</taxon>
        <taxon>Nocardiopsidaceae</taxon>
        <taxon>Nocardiopsis</taxon>
    </lineage>
</organism>
<dbReference type="GO" id="GO:0006355">
    <property type="term" value="P:regulation of DNA-templated transcription"/>
    <property type="evidence" value="ECO:0007669"/>
    <property type="project" value="InterPro"/>
</dbReference>
<dbReference type="EMBL" id="JACHDB010000002">
    <property type="protein sequence ID" value="MBB5435749.1"/>
    <property type="molecule type" value="Genomic_DNA"/>
</dbReference>
<name>A0A7W8QT85_9ACTN</name>
<accession>A0A7W8QT85</accession>
<dbReference type="InterPro" id="IPR053853">
    <property type="entry name" value="FitA-like_RHH"/>
</dbReference>
<protein>
    <recommendedName>
        <fullName evidence="1">Antitoxin FitA-like ribbon-helix-helix domain-containing protein</fullName>
    </recommendedName>
</protein>
<evidence type="ECO:0000313" key="2">
    <source>
        <dbReference type="EMBL" id="MBB5435749.1"/>
    </source>
</evidence>
<dbReference type="RefSeq" id="WP_184398807.1">
    <property type="nucleotide sequence ID" value="NZ_BAAAJD010000103.1"/>
</dbReference>
<dbReference type="InterPro" id="IPR010985">
    <property type="entry name" value="Ribbon_hlx_hlx"/>
</dbReference>